<dbReference type="RefSeq" id="WP_282334285.1">
    <property type="nucleotide sequence ID" value="NZ_JASBRG010000006.1"/>
</dbReference>
<evidence type="ECO:0000256" key="2">
    <source>
        <dbReference type="SAM" id="SignalP"/>
    </source>
</evidence>
<dbReference type="InterPro" id="IPR043781">
    <property type="entry name" value="DUF5723"/>
</dbReference>
<evidence type="ECO:0000313" key="5">
    <source>
        <dbReference type="Proteomes" id="UP001226434"/>
    </source>
</evidence>
<gene>
    <name evidence="4" type="ORF">QJ048_10410</name>
</gene>
<protein>
    <submittedName>
        <fullName evidence="4">DUF5723 family protein</fullName>
    </submittedName>
</protein>
<feature type="chain" id="PRO_5045526367" evidence="2">
    <location>
        <begin position="24"/>
        <end position="493"/>
    </location>
</feature>
<evidence type="ECO:0000256" key="1">
    <source>
        <dbReference type="SAM" id="MobiDB-lite"/>
    </source>
</evidence>
<comment type="caution">
    <text evidence="4">The sequence shown here is derived from an EMBL/GenBank/DDBJ whole genome shotgun (WGS) entry which is preliminary data.</text>
</comment>
<feature type="compositionally biased region" description="Basic and acidic residues" evidence="1">
    <location>
        <begin position="484"/>
        <end position="493"/>
    </location>
</feature>
<reference evidence="4 5" key="1">
    <citation type="submission" date="2023-05" db="EMBL/GenBank/DDBJ databases">
        <title>Genome sequence of Pinibacter sp. MAH-24.</title>
        <authorList>
            <person name="Huq M.A."/>
        </authorList>
    </citation>
    <scope>NUCLEOTIDE SEQUENCE [LARGE SCALE GENOMIC DNA]</scope>
    <source>
        <strain evidence="4 5">MAH-24</strain>
    </source>
</reference>
<dbReference type="Pfam" id="PF18990">
    <property type="entry name" value="DUF5723"/>
    <property type="match status" value="1"/>
</dbReference>
<keyword evidence="5" id="KW-1185">Reference proteome</keyword>
<proteinExistence type="predicted"/>
<name>A0ABT6RC89_9BACT</name>
<keyword evidence="2" id="KW-0732">Signal</keyword>
<organism evidence="4 5">
    <name type="scientific">Pinibacter soli</name>
    <dbReference type="NCBI Taxonomy" id="3044211"/>
    <lineage>
        <taxon>Bacteria</taxon>
        <taxon>Pseudomonadati</taxon>
        <taxon>Bacteroidota</taxon>
        <taxon>Chitinophagia</taxon>
        <taxon>Chitinophagales</taxon>
        <taxon>Chitinophagaceae</taxon>
        <taxon>Pinibacter</taxon>
    </lineage>
</organism>
<feature type="signal peptide" evidence="2">
    <location>
        <begin position="1"/>
        <end position="23"/>
    </location>
</feature>
<sequence>MNRTKKLLAGMTVLSVMSNVGFAQDFPGFRSSNYAGVNGVFTNPANAADSRYHWDFNLLSFNANVGNNNASYKLSTVNEFFKDDSLVNKLFPLNNRPANALVALAVHAPSVLFNINQKTSVAVTTRVRGFGNVSDVDSKIVNTIRNQDGITYPYTNGSANNMRLAMNGWAEAGLTVGRVLQDKGKHFFKAGITLRYLGGIGNSYAQINNLHGTVVEDAGGKGKYLTDASGLVGVGAGGVNINANNLNASDFTKLDAGGIGGDVGFVYEFRPDFEKYQNTDGSLKQGKTKYKLKIGVSLLDLGKIKYHTDAINTGLYDVHIPNGEAFYLNTLKGKDINEYNDVLKSYPQYFTPKATASSYRVSLPTTLNINVDYRITKKFFINAAGFISTVKNTGKPFNALYSSSISVTPRYEFPIFDFYIPVAYNSLTKLNAGAGLRVGPLFLGSGSVLSALVDKSKQADAYIGIHVGILQKSKKTKPAPATKSQKEIKPVAP</sequence>
<accession>A0ABT6RC89</accession>
<evidence type="ECO:0000313" key="4">
    <source>
        <dbReference type="EMBL" id="MDI3320187.1"/>
    </source>
</evidence>
<evidence type="ECO:0000259" key="3">
    <source>
        <dbReference type="Pfam" id="PF18990"/>
    </source>
</evidence>
<feature type="domain" description="DUF5723" evidence="3">
    <location>
        <begin position="44"/>
        <end position="445"/>
    </location>
</feature>
<dbReference type="EMBL" id="JASBRG010000006">
    <property type="protein sequence ID" value="MDI3320187.1"/>
    <property type="molecule type" value="Genomic_DNA"/>
</dbReference>
<dbReference type="Proteomes" id="UP001226434">
    <property type="component" value="Unassembled WGS sequence"/>
</dbReference>
<feature type="region of interest" description="Disordered" evidence="1">
    <location>
        <begin position="473"/>
        <end position="493"/>
    </location>
</feature>